<comment type="caution">
    <text evidence="5">The sequence shown here is derived from an EMBL/GenBank/DDBJ whole genome shotgun (WGS) entry which is preliminary data.</text>
</comment>
<dbReference type="STRING" id="400727.A0A2T7PGI4"/>
<feature type="transmembrane region" description="Helical" evidence="4">
    <location>
        <begin position="140"/>
        <end position="160"/>
    </location>
</feature>
<accession>A0A2T7PGI4</accession>
<dbReference type="GO" id="GO:0004016">
    <property type="term" value="F:adenylate cyclase activity"/>
    <property type="evidence" value="ECO:0007669"/>
    <property type="project" value="TreeGrafter"/>
</dbReference>
<feature type="transmembrane region" description="Helical" evidence="4">
    <location>
        <begin position="222"/>
        <end position="241"/>
    </location>
</feature>
<feature type="transmembrane region" description="Helical" evidence="4">
    <location>
        <begin position="105"/>
        <end position="128"/>
    </location>
</feature>
<feature type="transmembrane region" description="Helical" evidence="4">
    <location>
        <begin position="190"/>
        <end position="210"/>
    </location>
</feature>
<dbReference type="PANTHER" id="PTHR45627">
    <property type="entry name" value="ADENYLATE CYCLASE TYPE 1"/>
    <property type="match status" value="1"/>
</dbReference>
<keyword evidence="4" id="KW-1133">Transmembrane helix</keyword>
<evidence type="ECO:0000256" key="4">
    <source>
        <dbReference type="SAM" id="Phobius"/>
    </source>
</evidence>
<feature type="region of interest" description="Disordered" evidence="3">
    <location>
        <begin position="13"/>
        <end position="58"/>
    </location>
</feature>
<dbReference type="GO" id="GO:0005886">
    <property type="term" value="C:plasma membrane"/>
    <property type="evidence" value="ECO:0007669"/>
    <property type="project" value="TreeGrafter"/>
</dbReference>
<evidence type="ECO:0000256" key="3">
    <source>
        <dbReference type="SAM" id="MobiDB-lite"/>
    </source>
</evidence>
<reference evidence="5 6" key="1">
    <citation type="submission" date="2018-04" db="EMBL/GenBank/DDBJ databases">
        <title>The genome of golden apple snail Pomacea canaliculata provides insight into stress tolerance and invasive adaptation.</title>
        <authorList>
            <person name="Liu C."/>
            <person name="Liu B."/>
            <person name="Ren Y."/>
            <person name="Zhang Y."/>
            <person name="Wang H."/>
            <person name="Li S."/>
            <person name="Jiang F."/>
            <person name="Yin L."/>
            <person name="Zhang G."/>
            <person name="Qian W."/>
            <person name="Fan W."/>
        </authorList>
    </citation>
    <scope>NUCLEOTIDE SEQUENCE [LARGE SCALE GENOMIC DNA]</scope>
    <source>
        <strain evidence="5">SZHN2017</strain>
        <tissue evidence="5">Muscle</tissue>
    </source>
</reference>
<feature type="compositionally biased region" description="Polar residues" evidence="3">
    <location>
        <begin position="13"/>
        <end position="26"/>
    </location>
</feature>
<dbReference type="GO" id="GO:0007189">
    <property type="term" value="P:adenylate cyclase-activating G protein-coupled receptor signaling pathway"/>
    <property type="evidence" value="ECO:0007669"/>
    <property type="project" value="TreeGrafter"/>
</dbReference>
<protein>
    <recommendedName>
        <fullName evidence="7">Adenylate cyclase N-terminal domain-containing protein</fullName>
    </recommendedName>
</protein>
<dbReference type="Proteomes" id="UP000245119">
    <property type="component" value="Linkage Group LG4"/>
</dbReference>
<keyword evidence="4" id="KW-0812">Transmembrane</keyword>
<evidence type="ECO:0000256" key="2">
    <source>
        <dbReference type="ARBA" id="ARBA00023239"/>
    </source>
</evidence>
<feature type="transmembrane region" description="Helical" evidence="4">
    <location>
        <begin position="78"/>
        <end position="99"/>
    </location>
</feature>
<dbReference type="OrthoDB" id="10261550at2759"/>
<keyword evidence="6" id="KW-1185">Reference proteome</keyword>
<keyword evidence="1" id="KW-0547">Nucleotide-binding</keyword>
<name>A0A2T7PGI4_POMCA</name>
<dbReference type="EMBL" id="PZQS01000004">
    <property type="protein sequence ID" value="PVD32546.1"/>
    <property type="molecule type" value="Genomic_DNA"/>
</dbReference>
<evidence type="ECO:0000313" key="5">
    <source>
        <dbReference type="EMBL" id="PVD32546.1"/>
    </source>
</evidence>
<feature type="transmembrane region" description="Helical" evidence="4">
    <location>
        <begin position="166"/>
        <end position="183"/>
    </location>
</feature>
<sequence>MLRSMKSIFVTSGDSATENGDVTISGQEADGSRTSKPRGSHGADDHLQQGGSSEGSVVDPADRALYTTYVRHQKLDTLPAVIVHSAIFVVCKLLLDAAMFSDSKILRIVVFTSLGIVYVLALTLFTCVSVGEKMSSWCGLLLWAVMTLSVLFDVGTVTVRHTVSDVTGWSALVMFTAFLVLPWRVGWCVGAGVGLAVVHSLVVGVLWSRYQHRVTLLPEQLAANLLLFVGAILLGVLVFAFTDRKQRRSFLEAKASVTVRVTIEKERREQVPSIITRRFHSYKVRRLE</sequence>
<keyword evidence="2" id="KW-0456">Lyase</keyword>
<evidence type="ECO:0000256" key="1">
    <source>
        <dbReference type="ARBA" id="ARBA00022741"/>
    </source>
</evidence>
<organism evidence="5 6">
    <name type="scientific">Pomacea canaliculata</name>
    <name type="common">Golden apple snail</name>
    <dbReference type="NCBI Taxonomy" id="400727"/>
    <lineage>
        <taxon>Eukaryota</taxon>
        <taxon>Metazoa</taxon>
        <taxon>Spiralia</taxon>
        <taxon>Lophotrochozoa</taxon>
        <taxon>Mollusca</taxon>
        <taxon>Gastropoda</taxon>
        <taxon>Caenogastropoda</taxon>
        <taxon>Architaenioglossa</taxon>
        <taxon>Ampullarioidea</taxon>
        <taxon>Ampullariidae</taxon>
        <taxon>Pomacea</taxon>
    </lineage>
</organism>
<proteinExistence type="predicted"/>
<gene>
    <name evidence="5" type="ORF">C0Q70_07987</name>
</gene>
<dbReference type="GO" id="GO:0000166">
    <property type="term" value="F:nucleotide binding"/>
    <property type="evidence" value="ECO:0007669"/>
    <property type="project" value="UniProtKB-KW"/>
</dbReference>
<keyword evidence="4" id="KW-0472">Membrane</keyword>
<dbReference type="PANTHER" id="PTHR45627:SF30">
    <property type="entry name" value="ADENYLATE CYCLASE TYPE 3"/>
    <property type="match status" value="1"/>
</dbReference>
<evidence type="ECO:0008006" key="7">
    <source>
        <dbReference type="Google" id="ProtNLM"/>
    </source>
</evidence>
<dbReference type="AlphaFoldDB" id="A0A2T7PGI4"/>
<evidence type="ECO:0000313" key="6">
    <source>
        <dbReference type="Proteomes" id="UP000245119"/>
    </source>
</evidence>